<keyword evidence="8 11" id="KW-0249">Electron transport</keyword>
<proteinExistence type="inferred from homology"/>
<evidence type="ECO:0000313" key="15">
    <source>
        <dbReference type="EMBL" id="QEK13186.1"/>
    </source>
</evidence>
<dbReference type="Pfam" id="PF10418">
    <property type="entry name" value="DHODB_Fe-S_bind"/>
    <property type="match status" value="1"/>
</dbReference>
<dbReference type="InterPro" id="IPR001433">
    <property type="entry name" value="OxRdtase_FAD/NAD-bd"/>
</dbReference>
<feature type="binding site" evidence="11 12">
    <location>
        <begin position="74"/>
        <end position="75"/>
    </location>
    <ligand>
        <name>FAD</name>
        <dbReference type="ChEBI" id="CHEBI:57692"/>
    </ligand>
</feature>
<dbReference type="HAMAP" id="MF_01211">
    <property type="entry name" value="DHODB_Fe_S_bind"/>
    <property type="match status" value="1"/>
</dbReference>
<feature type="domain" description="FAD-binding FR-type" evidence="14">
    <location>
        <begin position="2"/>
        <end position="99"/>
    </location>
</feature>
<evidence type="ECO:0000256" key="6">
    <source>
        <dbReference type="ARBA" id="ARBA00022827"/>
    </source>
</evidence>
<evidence type="ECO:0000256" key="8">
    <source>
        <dbReference type="ARBA" id="ARBA00022982"/>
    </source>
</evidence>
<comment type="subunit">
    <text evidence="11">Heterotetramer of 2 PyrK and 2 PyrD type B subunits.</text>
</comment>
<evidence type="ECO:0000256" key="10">
    <source>
        <dbReference type="ARBA" id="ARBA00023014"/>
    </source>
</evidence>
<dbReference type="GO" id="GO:0009055">
    <property type="term" value="F:electron transfer activity"/>
    <property type="evidence" value="ECO:0007669"/>
    <property type="project" value="UniProtKB-UniRule"/>
</dbReference>
<dbReference type="GO" id="GO:0044205">
    <property type="term" value="P:'de novo' UMP biosynthetic process"/>
    <property type="evidence" value="ECO:0007669"/>
    <property type="project" value="UniProtKB-UniRule"/>
</dbReference>
<protein>
    <recommendedName>
        <fullName evidence="11">Dihydroorotate dehydrogenase B (NAD(+)), electron transfer subunit</fullName>
    </recommendedName>
    <alternativeName>
        <fullName evidence="11">Dihydroorotate oxidase B, electron transfer subunit</fullName>
    </alternativeName>
</protein>
<reference evidence="15 16" key="1">
    <citation type="submission" date="2019-07" db="EMBL/GenBank/DDBJ databases">
        <title>Complete genome of Crassaminicella thermophila SY095.</title>
        <authorList>
            <person name="Li X."/>
        </authorList>
    </citation>
    <scope>NUCLEOTIDE SEQUENCE [LARGE SCALE GENOMIC DNA]</scope>
    <source>
        <strain evidence="15 16">SY095</strain>
    </source>
</reference>
<dbReference type="SUPFAM" id="SSF52343">
    <property type="entry name" value="Ferredoxin reductase-like, C-terminal NADP-linked domain"/>
    <property type="match status" value="1"/>
</dbReference>
<evidence type="ECO:0000256" key="11">
    <source>
        <dbReference type="HAMAP-Rule" id="MF_01211"/>
    </source>
</evidence>
<keyword evidence="3 11" id="KW-0285">Flavoprotein</keyword>
<dbReference type="Pfam" id="PF00175">
    <property type="entry name" value="NAD_binding_1"/>
    <property type="match status" value="1"/>
</dbReference>
<comment type="pathway">
    <text evidence="11">Pyrimidine metabolism; UMP biosynthesis via de novo pathway; orotate from (S)-dihydroorotate (NAD(+) route): step 1/1.</text>
</comment>
<dbReference type="KEGG" id="crs:FQB35_13405"/>
<evidence type="ECO:0000256" key="7">
    <source>
        <dbReference type="ARBA" id="ARBA00022975"/>
    </source>
</evidence>
<dbReference type="AlphaFoldDB" id="A0A5C0SHH8"/>
<comment type="cofactor">
    <cofactor evidence="11 12">
        <name>FAD</name>
        <dbReference type="ChEBI" id="CHEBI:57692"/>
    </cofactor>
    <text evidence="11 12">Binds 1 FAD per subunit.</text>
</comment>
<dbReference type="InterPro" id="IPR017927">
    <property type="entry name" value="FAD-bd_FR_type"/>
</dbReference>
<dbReference type="PIRSF" id="PIRSF006816">
    <property type="entry name" value="Cyc3_hyd_g"/>
    <property type="match status" value="1"/>
</dbReference>
<dbReference type="Proteomes" id="UP000324646">
    <property type="component" value="Chromosome"/>
</dbReference>
<evidence type="ECO:0000256" key="1">
    <source>
        <dbReference type="ARBA" id="ARBA00006422"/>
    </source>
</evidence>
<dbReference type="PANTHER" id="PTHR43513">
    <property type="entry name" value="DIHYDROOROTATE DEHYDROGENASE B (NAD(+)), ELECTRON TRANSFER SUBUNIT"/>
    <property type="match status" value="1"/>
</dbReference>
<gene>
    <name evidence="11" type="primary">pyrK</name>
    <name evidence="15" type="ORF">FQB35_13405</name>
</gene>
<feature type="binding site" evidence="11 13">
    <location>
        <position position="222"/>
    </location>
    <ligand>
        <name>[2Fe-2S] cluster</name>
        <dbReference type="ChEBI" id="CHEBI:190135"/>
    </ligand>
</feature>
<comment type="cofactor">
    <cofactor evidence="11">
        <name>[2Fe-2S] cluster</name>
        <dbReference type="ChEBI" id="CHEBI:190135"/>
    </cofactor>
    <text evidence="11">Binds 1 [2Fe-2S] cluster per subunit.</text>
</comment>
<dbReference type="InterPro" id="IPR050353">
    <property type="entry name" value="PyrK_electron_transfer"/>
</dbReference>
<keyword evidence="4 11" id="KW-0001">2Fe-2S</keyword>
<name>A0A5C0SHH8_CRATE</name>
<evidence type="ECO:0000313" key="16">
    <source>
        <dbReference type="Proteomes" id="UP000324646"/>
    </source>
</evidence>
<evidence type="ECO:0000256" key="4">
    <source>
        <dbReference type="ARBA" id="ARBA00022714"/>
    </source>
</evidence>
<dbReference type="Gene3D" id="2.10.240.10">
    <property type="entry name" value="Dihydroorotate dehydrogenase, electron transfer subunit"/>
    <property type="match status" value="1"/>
</dbReference>
<dbReference type="Gene3D" id="3.40.50.80">
    <property type="entry name" value="Nucleotide-binding domain of ferredoxin-NADP reductase (FNR) module"/>
    <property type="match status" value="1"/>
</dbReference>
<evidence type="ECO:0000256" key="9">
    <source>
        <dbReference type="ARBA" id="ARBA00023004"/>
    </source>
</evidence>
<comment type="cofactor">
    <cofactor evidence="13">
        <name>[2Fe-2S] cluster</name>
        <dbReference type="ChEBI" id="CHEBI:190135"/>
    </cofactor>
    <text evidence="13">Binds 1 [2Fe-2S] cluster per subunit.</text>
</comment>
<dbReference type="InterPro" id="IPR012165">
    <property type="entry name" value="Cyt_c3_hydrogenase_gsu"/>
</dbReference>
<feature type="binding site" evidence="11 12">
    <location>
        <begin position="52"/>
        <end position="55"/>
    </location>
    <ligand>
        <name>FAD</name>
        <dbReference type="ChEBI" id="CHEBI:57692"/>
    </ligand>
</feature>
<dbReference type="SUPFAM" id="SSF63380">
    <property type="entry name" value="Riboflavin synthase domain-like"/>
    <property type="match status" value="1"/>
</dbReference>
<dbReference type="GO" id="GO:0016491">
    <property type="term" value="F:oxidoreductase activity"/>
    <property type="evidence" value="ECO:0007669"/>
    <property type="project" value="InterPro"/>
</dbReference>
<evidence type="ECO:0000256" key="3">
    <source>
        <dbReference type="ARBA" id="ARBA00022630"/>
    </source>
</evidence>
<dbReference type="InterPro" id="IPR037117">
    <property type="entry name" value="Dihydroorotate_DH_ele_sf"/>
</dbReference>
<comment type="function">
    <text evidence="11">Responsible for channeling the electrons from the oxidation of dihydroorotate from the FMN redox center in the PyrD type B subunit to the ultimate electron acceptor NAD(+).</text>
</comment>
<dbReference type="InterPro" id="IPR039261">
    <property type="entry name" value="FNR_nucleotide-bd"/>
</dbReference>
<dbReference type="Gene3D" id="2.40.30.10">
    <property type="entry name" value="Translation factors"/>
    <property type="match status" value="1"/>
</dbReference>
<comment type="similarity">
    <text evidence="1 11">Belongs to the PyrK family.</text>
</comment>
<dbReference type="PROSITE" id="PS51384">
    <property type="entry name" value="FAD_FR"/>
    <property type="match status" value="1"/>
</dbReference>
<evidence type="ECO:0000256" key="5">
    <source>
        <dbReference type="ARBA" id="ARBA00022723"/>
    </source>
</evidence>
<dbReference type="EMBL" id="CP042243">
    <property type="protein sequence ID" value="QEK13186.1"/>
    <property type="molecule type" value="Genomic_DNA"/>
</dbReference>
<dbReference type="UniPathway" id="UPA00070">
    <property type="reaction ID" value="UER00945"/>
</dbReference>
<keyword evidence="9 11" id="KW-0408">Iron</keyword>
<evidence type="ECO:0000256" key="13">
    <source>
        <dbReference type="PIRSR" id="PIRSR006816-2"/>
    </source>
</evidence>
<feature type="binding site" evidence="11 13">
    <location>
        <position position="242"/>
    </location>
    <ligand>
        <name>[2Fe-2S] cluster</name>
        <dbReference type="ChEBI" id="CHEBI:190135"/>
    </ligand>
</feature>
<feature type="binding site" evidence="12">
    <location>
        <begin position="67"/>
        <end position="69"/>
    </location>
    <ligand>
        <name>FAD</name>
        <dbReference type="ChEBI" id="CHEBI:57692"/>
    </ligand>
</feature>
<dbReference type="GO" id="GO:0046872">
    <property type="term" value="F:metal ion binding"/>
    <property type="evidence" value="ECO:0007669"/>
    <property type="project" value="UniProtKB-KW"/>
</dbReference>
<dbReference type="CDD" id="cd06218">
    <property type="entry name" value="DHOD_e_trans"/>
    <property type="match status" value="1"/>
</dbReference>
<dbReference type="GO" id="GO:0051537">
    <property type="term" value="F:2 iron, 2 sulfur cluster binding"/>
    <property type="evidence" value="ECO:0007669"/>
    <property type="project" value="UniProtKB-KW"/>
</dbReference>
<dbReference type="GO" id="GO:0050660">
    <property type="term" value="F:flavin adenine dinucleotide binding"/>
    <property type="evidence" value="ECO:0007669"/>
    <property type="project" value="InterPro"/>
</dbReference>
<dbReference type="InterPro" id="IPR023455">
    <property type="entry name" value="Dihydroorotate_DHASE_ETsu"/>
</dbReference>
<accession>A0A5C0SHH8</accession>
<dbReference type="RefSeq" id="WP_148810358.1">
    <property type="nucleotide sequence ID" value="NZ_CP042243.1"/>
</dbReference>
<dbReference type="InterPro" id="IPR019480">
    <property type="entry name" value="Dihydroorotate_DH_Fe-S-bd"/>
</dbReference>
<feature type="binding site" evidence="11 13">
    <location>
        <position position="217"/>
    </location>
    <ligand>
        <name>[2Fe-2S] cluster</name>
        <dbReference type="ChEBI" id="CHEBI:190135"/>
    </ligand>
</feature>
<evidence type="ECO:0000256" key="12">
    <source>
        <dbReference type="PIRSR" id="PIRSR006816-1"/>
    </source>
</evidence>
<dbReference type="InterPro" id="IPR017938">
    <property type="entry name" value="Riboflavin_synthase-like_b-brl"/>
</dbReference>
<keyword evidence="10 11" id="KW-0411">Iron-sulfur</keyword>
<evidence type="ECO:0000256" key="2">
    <source>
        <dbReference type="ARBA" id="ARBA00022448"/>
    </source>
</evidence>
<feature type="binding site" evidence="11 13">
    <location>
        <position position="225"/>
    </location>
    <ligand>
        <name>[2Fe-2S] cluster</name>
        <dbReference type="ChEBI" id="CHEBI:190135"/>
    </ligand>
</feature>
<keyword evidence="2 11" id="KW-0813">Transport</keyword>
<keyword evidence="16" id="KW-1185">Reference proteome</keyword>
<comment type="caution">
    <text evidence="11">Lacks conserved residue(s) required for the propagation of feature annotation.</text>
</comment>
<keyword evidence="6 11" id="KW-0274">FAD</keyword>
<evidence type="ECO:0000259" key="14">
    <source>
        <dbReference type="PROSITE" id="PS51384"/>
    </source>
</evidence>
<keyword evidence="7 11" id="KW-0665">Pyrimidine biosynthesis</keyword>
<dbReference type="PANTHER" id="PTHR43513:SF3">
    <property type="entry name" value="DIHYDROOROTATE DEHYDROGENASE B (NAD(+)), ELECTRON TRANSFER SUBUNIT-RELATED"/>
    <property type="match status" value="1"/>
</dbReference>
<dbReference type="NCBIfam" id="NF000798">
    <property type="entry name" value="PRK00054.1-3"/>
    <property type="match status" value="1"/>
</dbReference>
<organism evidence="15 16">
    <name type="scientific">Crassaminicella thermophila</name>
    <dbReference type="NCBI Taxonomy" id="2599308"/>
    <lineage>
        <taxon>Bacteria</taxon>
        <taxon>Bacillati</taxon>
        <taxon>Bacillota</taxon>
        <taxon>Clostridia</taxon>
        <taxon>Eubacteriales</taxon>
        <taxon>Clostridiaceae</taxon>
        <taxon>Crassaminicella</taxon>
    </lineage>
</organism>
<keyword evidence="5 11" id="KW-0479">Metal-binding</keyword>
<dbReference type="OrthoDB" id="9789468at2"/>
<sequence>MKDRMFCKVLSNVEIAKDIHKLEIERIDGFGEIKPGQFLHIKCGGEGLLLRRPISISYIEKDRIGLIIRRAGKGTKLLCDKKVGETLDVLGPLGNGFSIDDEVEKVIVIGGGIGTAPLLELVKSLKGKDIAVLLGYRDEPYLVDDFEQWVKGVKVATEDGSFGYKGYVTDLLEEEIKNNRVDIIYACGPEIMLKKVQDICNRYKKKSQLSIEERMACGVGACLVCTCKVKAEEKGVKYVRTCKDGPVFWGDEVMFHE</sequence>